<name>A0ABD2PYD8_9PLAT</name>
<organism evidence="1 2">
    <name type="scientific">Cichlidogyrus casuarinus</name>
    <dbReference type="NCBI Taxonomy" id="1844966"/>
    <lineage>
        <taxon>Eukaryota</taxon>
        <taxon>Metazoa</taxon>
        <taxon>Spiralia</taxon>
        <taxon>Lophotrochozoa</taxon>
        <taxon>Platyhelminthes</taxon>
        <taxon>Monogenea</taxon>
        <taxon>Monopisthocotylea</taxon>
        <taxon>Dactylogyridea</taxon>
        <taxon>Ancyrocephalidae</taxon>
        <taxon>Cichlidogyrus</taxon>
    </lineage>
</organism>
<evidence type="ECO:0000313" key="1">
    <source>
        <dbReference type="EMBL" id="KAL3312437.1"/>
    </source>
</evidence>
<sequence length="60" mass="6820">MIRLSNDIGDTGKIEQLSYIRMLLGVSRKMEIQPKIFTEGMKIISSLYPQAIRAKPVQVL</sequence>
<keyword evidence="2" id="KW-1185">Reference proteome</keyword>
<gene>
    <name evidence="1" type="ORF">Ciccas_008972</name>
</gene>
<dbReference type="EMBL" id="JBJKFK010001701">
    <property type="protein sequence ID" value="KAL3312437.1"/>
    <property type="molecule type" value="Genomic_DNA"/>
</dbReference>
<proteinExistence type="predicted"/>
<accession>A0ABD2PYD8</accession>
<protein>
    <submittedName>
        <fullName evidence="1">Uncharacterized protein</fullName>
    </submittedName>
</protein>
<evidence type="ECO:0000313" key="2">
    <source>
        <dbReference type="Proteomes" id="UP001626550"/>
    </source>
</evidence>
<dbReference type="AlphaFoldDB" id="A0ABD2PYD8"/>
<dbReference type="Proteomes" id="UP001626550">
    <property type="component" value="Unassembled WGS sequence"/>
</dbReference>
<reference evidence="1 2" key="1">
    <citation type="submission" date="2024-11" db="EMBL/GenBank/DDBJ databases">
        <title>Adaptive evolution of stress response genes in parasites aligns with host niche diversity.</title>
        <authorList>
            <person name="Hahn C."/>
            <person name="Resl P."/>
        </authorList>
    </citation>
    <scope>NUCLEOTIDE SEQUENCE [LARGE SCALE GENOMIC DNA]</scope>
    <source>
        <strain evidence="1">EGGRZ-B1_66</strain>
        <tissue evidence="1">Body</tissue>
    </source>
</reference>
<comment type="caution">
    <text evidence="1">The sequence shown here is derived from an EMBL/GenBank/DDBJ whole genome shotgun (WGS) entry which is preliminary data.</text>
</comment>